<gene>
    <name evidence="2" type="ORF">DN069_31845</name>
</gene>
<dbReference type="OrthoDB" id="3853954at2"/>
<evidence type="ECO:0000313" key="2">
    <source>
        <dbReference type="EMBL" id="RAG81640.1"/>
    </source>
</evidence>
<keyword evidence="3" id="KW-1185">Reference proteome</keyword>
<sequence>MGTPLSLFTGAWFTLFGGAVIWWCAVEVRLRRTLRRVGVNGMARVVPASALERVAEPVGVATAGPAPSAAVDRAAGHDHVAVDRAADDQATDVDQTADVDHADNAPLLSFEVEGHGEVVTRPRGWTSIRRSAALPVDALVPVRYDPQEPTRVALEGVPQSRSDLFWLLLGLLFAVCGVTLLATAF</sequence>
<dbReference type="RefSeq" id="WP_111506714.1">
    <property type="nucleotide sequence ID" value="NZ_QKYN01000149.1"/>
</dbReference>
<accession>A0A2X0K2V7</accession>
<reference evidence="2 3" key="1">
    <citation type="submission" date="2018-06" db="EMBL/GenBank/DDBJ databases">
        <title>Streptacidiphilus pinicola sp. nov., isolated from pine grove soil.</title>
        <authorList>
            <person name="Roh S.G."/>
            <person name="Park S."/>
            <person name="Kim M.-K."/>
            <person name="Yun B.-R."/>
            <person name="Park J."/>
            <person name="Kim M.J."/>
            <person name="Kim Y.S."/>
            <person name="Kim S.B."/>
        </authorList>
    </citation>
    <scope>NUCLEOTIDE SEQUENCE [LARGE SCALE GENOMIC DNA]</scope>
    <source>
        <strain evidence="2 3">MMS16-CNU450</strain>
    </source>
</reference>
<dbReference type="AlphaFoldDB" id="A0A2X0K2V7"/>
<feature type="transmembrane region" description="Helical" evidence="1">
    <location>
        <begin position="6"/>
        <end position="26"/>
    </location>
</feature>
<evidence type="ECO:0000256" key="1">
    <source>
        <dbReference type="SAM" id="Phobius"/>
    </source>
</evidence>
<evidence type="ECO:0008006" key="4">
    <source>
        <dbReference type="Google" id="ProtNLM"/>
    </source>
</evidence>
<feature type="transmembrane region" description="Helical" evidence="1">
    <location>
        <begin position="164"/>
        <end position="184"/>
    </location>
</feature>
<comment type="caution">
    <text evidence="2">The sequence shown here is derived from an EMBL/GenBank/DDBJ whole genome shotgun (WGS) entry which is preliminary data.</text>
</comment>
<keyword evidence="1" id="KW-1133">Transmembrane helix</keyword>
<dbReference type="EMBL" id="QKYN01000149">
    <property type="protein sequence ID" value="RAG81640.1"/>
    <property type="molecule type" value="Genomic_DNA"/>
</dbReference>
<dbReference type="Proteomes" id="UP000248889">
    <property type="component" value="Unassembled WGS sequence"/>
</dbReference>
<organism evidence="2 3">
    <name type="scientific">Streptacidiphilus pinicola</name>
    <dbReference type="NCBI Taxonomy" id="2219663"/>
    <lineage>
        <taxon>Bacteria</taxon>
        <taxon>Bacillati</taxon>
        <taxon>Actinomycetota</taxon>
        <taxon>Actinomycetes</taxon>
        <taxon>Kitasatosporales</taxon>
        <taxon>Streptomycetaceae</taxon>
        <taxon>Streptacidiphilus</taxon>
    </lineage>
</organism>
<keyword evidence="1" id="KW-0812">Transmembrane</keyword>
<name>A0A2X0K2V7_9ACTN</name>
<proteinExistence type="predicted"/>
<protein>
    <recommendedName>
        <fullName evidence="4">DUF3592 domain-containing protein</fullName>
    </recommendedName>
</protein>
<keyword evidence="1" id="KW-0472">Membrane</keyword>
<evidence type="ECO:0000313" key="3">
    <source>
        <dbReference type="Proteomes" id="UP000248889"/>
    </source>
</evidence>